<feature type="transmembrane region" description="Helical" evidence="1">
    <location>
        <begin position="12"/>
        <end position="33"/>
    </location>
</feature>
<dbReference type="EMBL" id="CP009922">
    <property type="protein sequence ID" value="AKG46314.1"/>
    <property type="molecule type" value="Genomic_DNA"/>
</dbReference>
<reference evidence="2" key="1">
    <citation type="submission" date="2019-08" db="EMBL/GenBank/DDBJ databases">
        <title>Complete genome sequence of a mangrove-derived Streptomyces xiamenensis.</title>
        <authorList>
            <person name="Xu J."/>
        </authorList>
    </citation>
    <scope>NUCLEOTIDE SEQUENCE</scope>
    <source>
        <strain evidence="2">318</strain>
    </source>
</reference>
<feature type="transmembrane region" description="Helical" evidence="1">
    <location>
        <begin position="39"/>
        <end position="59"/>
    </location>
</feature>
<gene>
    <name evidence="2" type="ORF">SXIM_49300</name>
</gene>
<proteinExistence type="predicted"/>
<keyword evidence="1" id="KW-1133">Transmembrane helix</keyword>
<sequence>MISMNASFPPRAQHGTLGSGVILLFFGTVWWLVGAIALGEVAVLVAGLAAVVALSVLAVRRLDNIGGREAYERAAPAYRTANAAQAAGIAAVVAVCVATGGQQWIPALVTVVVGAHFFPLVRPFGRPEYRWTGALLIALGLAGCVTALAGAEVTTVLTLSGLGSAAILWGTTAWHVVGGAPDASAAPHERETAD</sequence>
<dbReference type="KEGG" id="sxi:SXIM_49300"/>
<keyword evidence="1" id="KW-0812">Transmembrane</keyword>
<feature type="transmembrane region" description="Helical" evidence="1">
    <location>
        <begin position="133"/>
        <end position="151"/>
    </location>
</feature>
<name>A0A0F7FZQ7_9ACTN</name>
<dbReference type="Proteomes" id="UP000034034">
    <property type="component" value="Chromosome"/>
</dbReference>
<protein>
    <submittedName>
        <fullName evidence="2">Uncharacterized protein</fullName>
    </submittedName>
</protein>
<keyword evidence="1" id="KW-0472">Membrane</keyword>
<dbReference type="AlphaFoldDB" id="A0A0F7FZQ7"/>
<dbReference type="HOGENOM" id="CLU_096816_0_0_11"/>
<keyword evidence="3" id="KW-1185">Reference proteome</keyword>
<evidence type="ECO:0000313" key="2">
    <source>
        <dbReference type="EMBL" id="AKG46314.1"/>
    </source>
</evidence>
<feature type="transmembrane region" description="Helical" evidence="1">
    <location>
        <begin position="80"/>
        <end position="98"/>
    </location>
</feature>
<organism evidence="2 3">
    <name type="scientific">Streptomyces xiamenensis</name>
    <dbReference type="NCBI Taxonomy" id="408015"/>
    <lineage>
        <taxon>Bacteria</taxon>
        <taxon>Bacillati</taxon>
        <taxon>Actinomycetota</taxon>
        <taxon>Actinomycetes</taxon>
        <taxon>Kitasatosporales</taxon>
        <taxon>Streptomycetaceae</taxon>
        <taxon>Streptomyces</taxon>
    </lineage>
</organism>
<accession>A0A0F7FZQ7</accession>
<dbReference type="PATRIC" id="fig|408015.6.peg.4992"/>
<evidence type="ECO:0000256" key="1">
    <source>
        <dbReference type="SAM" id="Phobius"/>
    </source>
</evidence>
<evidence type="ECO:0000313" key="3">
    <source>
        <dbReference type="Proteomes" id="UP000034034"/>
    </source>
</evidence>